<keyword evidence="2" id="KW-1185">Reference proteome</keyword>
<evidence type="ECO:0000313" key="1">
    <source>
        <dbReference type="EMBL" id="KAJ8498177.1"/>
    </source>
</evidence>
<accession>A0AAV8RCY3</accession>
<gene>
    <name evidence="1" type="ORF">OPV22_008729</name>
</gene>
<dbReference type="Proteomes" id="UP001222027">
    <property type="component" value="Unassembled WGS sequence"/>
</dbReference>
<proteinExistence type="predicted"/>
<evidence type="ECO:0000313" key="2">
    <source>
        <dbReference type="Proteomes" id="UP001222027"/>
    </source>
</evidence>
<sequence>MLPGRILIKMRNGSRKEEVRVSHQTWRIECWNKQWLEICVKGGKWGLHWLLGIKVPTCHPLFTTMAIQWRAFHPLSVTSLLLPPYNQATEE</sequence>
<dbReference type="AlphaFoldDB" id="A0AAV8RCY3"/>
<protein>
    <submittedName>
        <fullName evidence="1">Uncharacterized protein</fullName>
    </submittedName>
</protein>
<organism evidence="1 2">
    <name type="scientific">Ensete ventricosum</name>
    <name type="common">Abyssinian banana</name>
    <name type="synonym">Musa ensete</name>
    <dbReference type="NCBI Taxonomy" id="4639"/>
    <lineage>
        <taxon>Eukaryota</taxon>
        <taxon>Viridiplantae</taxon>
        <taxon>Streptophyta</taxon>
        <taxon>Embryophyta</taxon>
        <taxon>Tracheophyta</taxon>
        <taxon>Spermatophyta</taxon>
        <taxon>Magnoliopsida</taxon>
        <taxon>Liliopsida</taxon>
        <taxon>Zingiberales</taxon>
        <taxon>Musaceae</taxon>
        <taxon>Ensete</taxon>
    </lineage>
</organism>
<dbReference type="EMBL" id="JAQQAF010000003">
    <property type="protein sequence ID" value="KAJ8498177.1"/>
    <property type="molecule type" value="Genomic_DNA"/>
</dbReference>
<name>A0AAV8RCY3_ENSVE</name>
<comment type="caution">
    <text evidence="1">The sequence shown here is derived from an EMBL/GenBank/DDBJ whole genome shotgun (WGS) entry which is preliminary data.</text>
</comment>
<reference evidence="1 2" key="1">
    <citation type="submission" date="2022-12" db="EMBL/GenBank/DDBJ databases">
        <title>Chromosome-scale assembly of the Ensete ventricosum genome.</title>
        <authorList>
            <person name="Dussert Y."/>
            <person name="Stocks J."/>
            <person name="Wendawek A."/>
            <person name="Woldeyes F."/>
            <person name="Nichols R.A."/>
            <person name="Borrell J.S."/>
        </authorList>
    </citation>
    <scope>NUCLEOTIDE SEQUENCE [LARGE SCALE GENOMIC DNA]</scope>
    <source>
        <strain evidence="2">cv. Maze</strain>
        <tissue evidence="1">Seeds</tissue>
    </source>
</reference>